<protein>
    <submittedName>
        <fullName evidence="1">Uncharacterized protein</fullName>
    </submittedName>
</protein>
<comment type="caution">
    <text evidence="1">The sequence shown here is derived from an EMBL/GenBank/DDBJ whole genome shotgun (WGS) entry which is preliminary data.</text>
</comment>
<proteinExistence type="predicted"/>
<gene>
    <name evidence="1" type="ORF">O6H91_01G120500</name>
</gene>
<name>A0ACC2EVE8_DIPCM</name>
<dbReference type="Proteomes" id="UP001162992">
    <property type="component" value="Chromosome 1"/>
</dbReference>
<sequence length="677" mass="76416">MDACGALGHAWVMLLVMLIAIQSRFGIVRARFGLDSAFSQSHLDPLAVNDTFVTLSPALKNLLLRPSNFDADQMRDHLHSLQSTTLVTVKLVGFSSSDRSQLESQFSRLLEAFNQHEHVSIIGANPHKLMIRSRIDLQVTRASPQLADTIFQAIENHLAMKTSTNPRFNLEAVPHTLVDEIIQADLEKPLSSYVIYLLSPKHQRVSYGYQYSKEPDRHIYTCQGSSWAGRDRYMWVDLAAGPVEYGPSLSGEGLVVKAETHPLAALHTGSPARSSFLADLASVVWSAAQMLLLPPLRIPVYFDKEVEVNFIHIGHGGDDDNSQIVDINWSAIESAFLEENGNSFTFASQSVRFKRYSINVQKCAVCAAVLARSTKSFASRILMERYSLFMSEYIDSKQLYYLLTQNQKEIADLAGIDSYGLFRTVPVYVFDLPKERNLLLDRLHQAIAFKDSVIAIRTVGSYMIGDFHCNGRPITRRARDLERPIVGALLQTIWGVSPTHLTWSFQHNASLVDYTWSVGQTPFGPFSDLFTLSFVQRDAAPRSVLYTMLNLSIWSATDVVTSVEDQGGDKKLLSRKEHVQFMQRWNLCLFKLNKALSSITHFDFNSALYFIKSADHDLAALHYLVFEATSSSQASIVCFKDPPFPWHWILASLCLVAIAIYLWIRRERLFVNKKKKF</sequence>
<keyword evidence="2" id="KW-1185">Reference proteome</keyword>
<accession>A0ACC2EVE8</accession>
<reference evidence="2" key="1">
    <citation type="journal article" date="2024" name="Proc. Natl. Acad. Sci. U.S.A.">
        <title>Extraordinary preservation of gene collinearity over three hundred million years revealed in homosporous lycophytes.</title>
        <authorList>
            <person name="Li C."/>
            <person name="Wickell D."/>
            <person name="Kuo L.Y."/>
            <person name="Chen X."/>
            <person name="Nie B."/>
            <person name="Liao X."/>
            <person name="Peng D."/>
            <person name="Ji J."/>
            <person name="Jenkins J."/>
            <person name="Williams M."/>
            <person name="Shu S."/>
            <person name="Plott C."/>
            <person name="Barry K."/>
            <person name="Rajasekar S."/>
            <person name="Grimwood J."/>
            <person name="Han X."/>
            <person name="Sun S."/>
            <person name="Hou Z."/>
            <person name="He W."/>
            <person name="Dai G."/>
            <person name="Sun C."/>
            <person name="Schmutz J."/>
            <person name="Leebens-Mack J.H."/>
            <person name="Li F.W."/>
            <person name="Wang L."/>
        </authorList>
    </citation>
    <scope>NUCLEOTIDE SEQUENCE [LARGE SCALE GENOMIC DNA]</scope>
    <source>
        <strain evidence="2">cv. PW_Plant_1</strain>
    </source>
</reference>
<evidence type="ECO:0000313" key="1">
    <source>
        <dbReference type="EMBL" id="KAJ7570453.1"/>
    </source>
</evidence>
<evidence type="ECO:0000313" key="2">
    <source>
        <dbReference type="Proteomes" id="UP001162992"/>
    </source>
</evidence>
<dbReference type="EMBL" id="CM055092">
    <property type="protein sequence ID" value="KAJ7570453.1"/>
    <property type="molecule type" value="Genomic_DNA"/>
</dbReference>
<organism evidence="1 2">
    <name type="scientific">Diphasiastrum complanatum</name>
    <name type="common">Issler's clubmoss</name>
    <name type="synonym">Lycopodium complanatum</name>
    <dbReference type="NCBI Taxonomy" id="34168"/>
    <lineage>
        <taxon>Eukaryota</taxon>
        <taxon>Viridiplantae</taxon>
        <taxon>Streptophyta</taxon>
        <taxon>Embryophyta</taxon>
        <taxon>Tracheophyta</taxon>
        <taxon>Lycopodiopsida</taxon>
        <taxon>Lycopodiales</taxon>
        <taxon>Lycopodiaceae</taxon>
        <taxon>Lycopodioideae</taxon>
        <taxon>Diphasiastrum</taxon>
    </lineage>
</organism>